<gene>
    <name evidence="1" type="ORF">K3G42_006326</name>
</gene>
<evidence type="ECO:0000313" key="2">
    <source>
        <dbReference type="Proteomes" id="UP000827872"/>
    </source>
</evidence>
<reference evidence="1" key="1">
    <citation type="submission" date="2021-08" db="EMBL/GenBank/DDBJ databases">
        <title>The first chromosome-level gecko genome reveals the dynamic sex chromosomes of Neotropical dwarf geckos (Sphaerodactylidae: Sphaerodactylus).</title>
        <authorList>
            <person name="Pinto B.J."/>
            <person name="Keating S.E."/>
            <person name="Gamble T."/>
        </authorList>
    </citation>
    <scope>NUCLEOTIDE SEQUENCE</scope>
    <source>
        <strain evidence="1">TG3544</strain>
    </source>
</reference>
<comment type="caution">
    <text evidence="1">The sequence shown here is derived from an EMBL/GenBank/DDBJ whole genome shotgun (WGS) entry which is preliminary data.</text>
</comment>
<sequence length="139" mass="16136">MANFKGHALPAVFFIIFGLWWCLKYSLKYHSRRLNKNGPGNHWFSRIEITEGAVKIIFSVIGMLAEQFVPDGPHLYLYSGDPHTWMKLMNWQHTTMYLFFCISGIMDVLTYTSFQVPIGLDRLMLSVALFVEGWFSYGL</sequence>
<accession>A0ACB8EYB4</accession>
<name>A0ACB8EYB4_9SAUR</name>
<organism evidence="1 2">
    <name type="scientific">Sphaerodactylus townsendi</name>
    <dbReference type="NCBI Taxonomy" id="933632"/>
    <lineage>
        <taxon>Eukaryota</taxon>
        <taxon>Metazoa</taxon>
        <taxon>Chordata</taxon>
        <taxon>Craniata</taxon>
        <taxon>Vertebrata</taxon>
        <taxon>Euteleostomi</taxon>
        <taxon>Lepidosauria</taxon>
        <taxon>Squamata</taxon>
        <taxon>Bifurcata</taxon>
        <taxon>Gekkota</taxon>
        <taxon>Sphaerodactylidae</taxon>
        <taxon>Sphaerodactylus</taxon>
    </lineage>
</organism>
<protein>
    <submittedName>
        <fullName evidence="1">Uncharacterized protein</fullName>
    </submittedName>
</protein>
<dbReference type="EMBL" id="CM037625">
    <property type="protein sequence ID" value="KAH7997718.1"/>
    <property type="molecule type" value="Genomic_DNA"/>
</dbReference>
<evidence type="ECO:0000313" key="1">
    <source>
        <dbReference type="EMBL" id="KAH7997718.1"/>
    </source>
</evidence>
<keyword evidence="2" id="KW-1185">Reference proteome</keyword>
<dbReference type="Proteomes" id="UP000827872">
    <property type="component" value="Linkage Group LG12"/>
</dbReference>
<proteinExistence type="predicted"/>